<evidence type="ECO:0000256" key="6">
    <source>
        <dbReference type="ARBA" id="ARBA00023211"/>
    </source>
</evidence>
<evidence type="ECO:0000256" key="3">
    <source>
        <dbReference type="ARBA" id="ARBA00022723"/>
    </source>
</evidence>
<dbReference type="InterPro" id="IPR000086">
    <property type="entry name" value="NUDIX_hydrolase_dom"/>
</dbReference>
<dbReference type="Pfam" id="PF00293">
    <property type="entry name" value="NUDIX"/>
    <property type="match status" value="1"/>
</dbReference>
<dbReference type="InterPro" id="IPR015797">
    <property type="entry name" value="NUDIX_hydrolase-like_dom_sf"/>
</dbReference>
<accession>A0ABU0WA36</accession>
<gene>
    <name evidence="8" type="ORF">RBH19_12950</name>
</gene>
<dbReference type="InterPro" id="IPR045121">
    <property type="entry name" value="CoAse"/>
</dbReference>
<comment type="caution">
    <text evidence="8">The sequence shown here is derived from an EMBL/GenBank/DDBJ whole genome shotgun (WGS) entry which is preliminary data.</text>
</comment>
<dbReference type="EMBL" id="JAVDDT010000010">
    <property type="protein sequence ID" value="MDQ2070778.1"/>
    <property type="molecule type" value="Genomic_DNA"/>
</dbReference>
<dbReference type="NCBIfam" id="NF007980">
    <property type="entry name" value="PRK10707.1"/>
    <property type="match status" value="1"/>
</dbReference>
<evidence type="ECO:0000256" key="2">
    <source>
        <dbReference type="ARBA" id="ARBA00001946"/>
    </source>
</evidence>
<dbReference type="PANTHER" id="PTHR12992:SF11">
    <property type="entry name" value="MITOCHONDRIAL COENZYME A DIPHOSPHATASE NUDT8"/>
    <property type="match status" value="1"/>
</dbReference>
<dbReference type="CDD" id="cd03426">
    <property type="entry name" value="NUDIX_CoAse_Nudt7"/>
    <property type="match status" value="1"/>
</dbReference>
<organism evidence="8 9">
    <name type="scientific">Natronospira bacteriovora</name>
    <dbReference type="NCBI Taxonomy" id="3069753"/>
    <lineage>
        <taxon>Bacteria</taxon>
        <taxon>Pseudomonadati</taxon>
        <taxon>Pseudomonadota</taxon>
        <taxon>Gammaproteobacteria</taxon>
        <taxon>Natronospirales</taxon>
        <taxon>Natronospiraceae</taxon>
        <taxon>Natronospira</taxon>
    </lineage>
</organism>
<feature type="domain" description="Nudix hydrolase" evidence="7">
    <location>
        <begin position="48"/>
        <end position="180"/>
    </location>
</feature>
<keyword evidence="3" id="KW-0479">Metal-binding</keyword>
<evidence type="ECO:0000256" key="1">
    <source>
        <dbReference type="ARBA" id="ARBA00001936"/>
    </source>
</evidence>
<evidence type="ECO:0000313" key="9">
    <source>
        <dbReference type="Proteomes" id="UP001239019"/>
    </source>
</evidence>
<protein>
    <submittedName>
        <fullName evidence="8">CoA pyrophosphatase</fullName>
    </submittedName>
</protein>
<evidence type="ECO:0000259" key="7">
    <source>
        <dbReference type="PROSITE" id="PS51462"/>
    </source>
</evidence>
<dbReference type="PROSITE" id="PS51462">
    <property type="entry name" value="NUDIX"/>
    <property type="match status" value="1"/>
</dbReference>
<proteinExistence type="predicted"/>
<evidence type="ECO:0000256" key="4">
    <source>
        <dbReference type="ARBA" id="ARBA00022801"/>
    </source>
</evidence>
<keyword evidence="5" id="KW-0460">Magnesium</keyword>
<keyword evidence="4" id="KW-0378">Hydrolase</keyword>
<dbReference type="RefSeq" id="WP_306729274.1">
    <property type="nucleotide sequence ID" value="NZ_JAVDDT010000010.1"/>
</dbReference>
<keyword evidence="6" id="KW-0464">Manganese</keyword>
<dbReference type="PANTHER" id="PTHR12992">
    <property type="entry name" value="NUDIX HYDROLASE"/>
    <property type="match status" value="1"/>
</dbReference>
<comment type="cofactor">
    <cofactor evidence="1">
        <name>Mn(2+)</name>
        <dbReference type="ChEBI" id="CHEBI:29035"/>
    </cofactor>
</comment>
<keyword evidence="9" id="KW-1185">Reference proteome</keyword>
<name>A0ABU0WA36_9GAMM</name>
<sequence>MATVSDPGLRQRLLSSLAGSRLPADLVREARLGVHGDVPPSLARVEQPKSAAVLVPVVDHVDALTVMLTVRTDDLPDHPGQISFPGGSFEAHDRDAVATALREMEEEVGVGAEAVTVSGYLPPYLTITGFAVAPVVGLLRPDYQARPDPSEVAEVFEAPLSFLMDPANHEIVRMSVRGHDLAYYQIDWQGYRIWGATAAMLVGLSQVLRP</sequence>
<comment type="cofactor">
    <cofactor evidence="2">
        <name>Mg(2+)</name>
        <dbReference type="ChEBI" id="CHEBI:18420"/>
    </cofactor>
</comment>
<evidence type="ECO:0000313" key="8">
    <source>
        <dbReference type="EMBL" id="MDQ2070778.1"/>
    </source>
</evidence>
<dbReference type="SUPFAM" id="SSF55811">
    <property type="entry name" value="Nudix"/>
    <property type="match status" value="1"/>
</dbReference>
<dbReference type="Gene3D" id="3.90.79.10">
    <property type="entry name" value="Nucleoside Triphosphate Pyrophosphohydrolase"/>
    <property type="match status" value="1"/>
</dbReference>
<reference evidence="8 9" key="1">
    <citation type="submission" date="2023-08" db="EMBL/GenBank/DDBJ databases">
        <title>Whole-genome sequencing of halo(alkali)philic microorganisms from hypersaline lakes.</title>
        <authorList>
            <person name="Sorokin D.Y."/>
            <person name="Abbas B."/>
            <person name="Merkel A.Y."/>
        </authorList>
    </citation>
    <scope>NUCLEOTIDE SEQUENCE [LARGE SCALE GENOMIC DNA]</scope>
    <source>
        <strain evidence="8 9">AB-CW4</strain>
    </source>
</reference>
<evidence type="ECO:0000256" key="5">
    <source>
        <dbReference type="ARBA" id="ARBA00022842"/>
    </source>
</evidence>
<dbReference type="Proteomes" id="UP001239019">
    <property type="component" value="Unassembled WGS sequence"/>
</dbReference>